<dbReference type="CDD" id="cd07247">
    <property type="entry name" value="SgaA_N_like"/>
    <property type="match status" value="1"/>
</dbReference>
<keyword evidence="3" id="KW-0223">Dioxygenase</keyword>
<protein>
    <submittedName>
        <fullName evidence="3">Glyoxalase/bleomycin resistance protein/dioxygenase</fullName>
    </submittedName>
</protein>
<proteinExistence type="predicted"/>
<evidence type="ECO:0000256" key="1">
    <source>
        <dbReference type="SAM" id="MobiDB-lite"/>
    </source>
</evidence>
<feature type="region of interest" description="Disordered" evidence="1">
    <location>
        <begin position="46"/>
        <end position="75"/>
    </location>
</feature>
<name>A0A0G1DK32_9BACT</name>
<dbReference type="PROSITE" id="PS51819">
    <property type="entry name" value="VOC"/>
    <property type="match status" value="1"/>
</dbReference>
<dbReference type="Gene3D" id="3.10.180.10">
    <property type="entry name" value="2,3-Dihydroxybiphenyl 1,2-Dioxygenase, domain 1"/>
    <property type="match status" value="1"/>
</dbReference>
<evidence type="ECO:0000313" key="3">
    <source>
        <dbReference type="EMBL" id="KKS98200.1"/>
    </source>
</evidence>
<dbReference type="Proteomes" id="UP000034894">
    <property type="component" value="Unassembled WGS sequence"/>
</dbReference>
<dbReference type="PANTHER" id="PTHR33993:SF2">
    <property type="entry name" value="VOC DOMAIN-CONTAINING PROTEIN"/>
    <property type="match status" value="1"/>
</dbReference>
<gene>
    <name evidence="3" type="ORF">UV73_C0003G0142</name>
</gene>
<comment type="caution">
    <text evidence="3">The sequence shown here is derived from an EMBL/GenBank/DDBJ whole genome shotgun (WGS) entry which is preliminary data.</text>
</comment>
<dbReference type="InterPro" id="IPR052164">
    <property type="entry name" value="Anthracycline_SecMetBiosynth"/>
</dbReference>
<reference evidence="3 4" key="1">
    <citation type="journal article" date="2015" name="Nature">
        <title>rRNA introns, odd ribosomes, and small enigmatic genomes across a large radiation of phyla.</title>
        <authorList>
            <person name="Brown C.T."/>
            <person name="Hug L.A."/>
            <person name="Thomas B.C."/>
            <person name="Sharon I."/>
            <person name="Castelle C.J."/>
            <person name="Singh A."/>
            <person name="Wilkins M.J."/>
            <person name="Williams K.H."/>
            <person name="Banfield J.F."/>
        </authorList>
    </citation>
    <scope>NUCLEOTIDE SEQUENCE [LARGE SCALE GENOMIC DNA]</scope>
</reference>
<evidence type="ECO:0000313" key="4">
    <source>
        <dbReference type="Proteomes" id="UP000034894"/>
    </source>
</evidence>
<accession>A0A0G1DK32</accession>
<dbReference type="GO" id="GO:0051213">
    <property type="term" value="F:dioxygenase activity"/>
    <property type="evidence" value="ECO:0007669"/>
    <property type="project" value="UniProtKB-KW"/>
</dbReference>
<dbReference type="InterPro" id="IPR037523">
    <property type="entry name" value="VOC_core"/>
</dbReference>
<dbReference type="PANTHER" id="PTHR33993">
    <property type="entry name" value="GLYOXALASE-RELATED"/>
    <property type="match status" value="1"/>
</dbReference>
<dbReference type="InterPro" id="IPR004360">
    <property type="entry name" value="Glyas_Fos-R_dOase_dom"/>
</dbReference>
<sequence length="133" mass="15011">MKMNPVIHFEMSADNQNRAAEFYAKVFGWQYKKTGAEMGNYVVVSTTESDEKGPKKPGAINGGLYDRSQVKPDQQYPSVVIHVEDYKEHMEKIEKEGGKILGEPMEIPGVGWYVSFRDTEGNRVGILQPIPMN</sequence>
<dbReference type="STRING" id="1618443.UV73_C0003G0142"/>
<dbReference type="Pfam" id="PF00903">
    <property type="entry name" value="Glyoxalase"/>
    <property type="match status" value="1"/>
</dbReference>
<dbReference type="AlphaFoldDB" id="A0A0G1DK32"/>
<dbReference type="EMBL" id="LCFP01000003">
    <property type="protein sequence ID" value="KKS98200.1"/>
    <property type="molecule type" value="Genomic_DNA"/>
</dbReference>
<feature type="domain" description="VOC" evidence="2">
    <location>
        <begin position="5"/>
        <end position="129"/>
    </location>
</feature>
<keyword evidence="3" id="KW-0560">Oxidoreductase</keyword>
<organism evidence="3 4">
    <name type="scientific">Candidatus Gottesmanbacteria bacterium GW2011_GWA2_43_14</name>
    <dbReference type="NCBI Taxonomy" id="1618443"/>
    <lineage>
        <taxon>Bacteria</taxon>
        <taxon>Candidatus Gottesmaniibacteriota</taxon>
    </lineage>
</organism>
<dbReference type="SUPFAM" id="SSF54593">
    <property type="entry name" value="Glyoxalase/Bleomycin resistance protein/Dihydroxybiphenyl dioxygenase"/>
    <property type="match status" value="1"/>
</dbReference>
<dbReference type="InterPro" id="IPR029068">
    <property type="entry name" value="Glyas_Bleomycin-R_OHBP_Dase"/>
</dbReference>
<evidence type="ECO:0000259" key="2">
    <source>
        <dbReference type="PROSITE" id="PS51819"/>
    </source>
</evidence>